<evidence type="ECO:0000256" key="4">
    <source>
        <dbReference type="ARBA" id="ARBA00022960"/>
    </source>
</evidence>
<proteinExistence type="inferred from homology"/>
<evidence type="ECO:0000313" key="10">
    <source>
        <dbReference type="EMBL" id="QOZ69061.1"/>
    </source>
</evidence>
<evidence type="ECO:0000256" key="5">
    <source>
        <dbReference type="ARBA" id="ARBA00022984"/>
    </source>
</evidence>
<dbReference type="GO" id="GO:0071972">
    <property type="term" value="F:peptidoglycan L,D-transpeptidase activity"/>
    <property type="evidence" value="ECO:0007669"/>
    <property type="project" value="TreeGrafter"/>
</dbReference>
<feature type="signal peptide" evidence="8">
    <location>
        <begin position="1"/>
        <end position="45"/>
    </location>
</feature>
<name>A0AAE7NRF4_9BRAD</name>
<dbReference type="PANTHER" id="PTHR30582">
    <property type="entry name" value="L,D-TRANSPEPTIDASE"/>
    <property type="match status" value="1"/>
</dbReference>
<dbReference type="SUPFAM" id="SSF141523">
    <property type="entry name" value="L,D-transpeptidase catalytic domain-like"/>
    <property type="match status" value="1"/>
</dbReference>
<feature type="domain" description="L,D-TPase catalytic" evidence="9">
    <location>
        <begin position="216"/>
        <end position="349"/>
    </location>
</feature>
<organism evidence="10 11">
    <name type="scientific">Bradyrhizobium arachidis</name>
    <dbReference type="NCBI Taxonomy" id="858423"/>
    <lineage>
        <taxon>Bacteria</taxon>
        <taxon>Pseudomonadati</taxon>
        <taxon>Pseudomonadota</taxon>
        <taxon>Alphaproteobacteria</taxon>
        <taxon>Hyphomicrobiales</taxon>
        <taxon>Nitrobacteraceae</taxon>
        <taxon>Bradyrhizobium</taxon>
    </lineage>
</organism>
<protein>
    <submittedName>
        <fullName evidence="10">Murein L,D-transpeptidase</fullName>
    </submittedName>
</protein>
<dbReference type="CDD" id="cd16913">
    <property type="entry name" value="YkuD_like"/>
    <property type="match status" value="1"/>
</dbReference>
<dbReference type="InterPro" id="IPR038063">
    <property type="entry name" value="Transpep_catalytic_dom"/>
</dbReference>
<dbReference type="AlphaFoldDB" id="A0AAE7NRF4"/>
<dbReference type="Pfam" id="PF01471">
    <property type="entry name" value="PG_binding_1"/>
    <property type="match status" value="1"/>
</dbReference>
<dbReference type="PANTHER" id="PTHR30582:SF30">
    <property type="entry name" value="BLR4375 PROTEIN"/>
    <property type="match status" value="1"/>
</dbReference>
<evidence type="ECO:0000256" key="3">
    <source>
        <dbReference type="ARBA" id="ARBA00022679"/>
    </source>
</evidence>
<dbReference type="PROSITE" id="PS52029">
    <property type="entry name" value="LD_TPASE"/>
    <property type="match status" value="1"/>
</dbReference>
<evidence type="ECO:0000256" key="7">
    <source>
        <dbReference type="PROSITE-ProRule" id="PRU01373"/>
    </source>
</evidence>
<dbReference type="InterPro" id="IPR002477">
    <property type="entry name" value="Peptidoglycan-bd-like"/>
</dbReference>
<dbReference type="GO" id="GO:0071555">
    <property type="term" value="P:cell wall organization"/>
    <property type="evidence" value="ECO:0007669"/>
    <property type="project" value="UniProtKB-UniRule"/>
</dbReference>
<keyword evidence="3" id="KW-0808">Transferase</keyword>
<keyword evidence="4 7" id="KW-0133">Cell shape</keyword>
<evidence type="ECO:0000256" key="6">
    <source>
        <dbReference type="ARBA" id="ARBA00023316"/>
    </source>
</evidence>
<dbReference type="InterPro" id="IPR050979">
    <property type="entry name" value="LD-transpeptidase"/>
</dbReference>
<evidence type="ECO:0000256" key="1">
    <source>
        <dbReference type="ARBA" id="ARBA00004752"/>
    </source>
</evidence>
<dbReference type="GO" id="GO:0008360">
    <property type="term" value="P:regulation of cell shape"/>
    <property type="evidence" value="ECO:0007669"/>
    <property type="project" value="UniProtKB-UniRule"/>
</dbReference>
<dbReference type="InterPro" id="IPR036366">
    <property type="entry name" value="PGBDSf"/>
</dbReference>
<feature type="active site" description="Proton donor/acceptor" evidence="7">
    <location>
        <position position="309"/>
    </location>
</feature>
<dbReference type="Gene3D" id="2.40.440.10">
    <property type="entry name" value="L,D-transpeptidase catalytic domain-like"/>
    <property type="match status" value="1"/>
</dbReference>
<feature type="chain" id="PRO_5042121296" evidence="8">
    <location>
        <begin position="46"/>
        <end position="358"/>
    </location>
</feature>
<keyword evidence="6 7" id="KW-0961">Cell wall biogenesis/degradation</keyword>
<gene>
    <name evidence="10" type="ORF">WN72_24090</name>
</gene>
<dbReference type="GO" id="GO:0016740">
    <property type="term" value="F:transferase activity"/>
    <property type="evidence" value="ECO:0007669"/>
    <property type="project" value="UniProtKB-KW"/>
</dbReference>
<dbReference type="InterPro" id="IPR005490">
    <property type="entry name" value="LD_TPept_cat_dom"/>
</dbReference>
<sequence length="358" mass="39003">MSPSRSWQMGGRVLRRTVMGAWSAGRAREICLVLALALSTAPAFAAEINPAAIDSAEPSKKSLSNEKPTPAGVRLQVLLDRAHFSPGEIDGRFGENAKKALRAYAEARQLPSSDNPTEEVWKALRADDRPVTLTYTITEQDMAGPFLNKLPSKMEDMKDIPKLGYTSPREALAEKFHMSERLLAALNPGRQFDRAGDTIVVVDTASASEEAPAKADRVEIDKVRQTVKLFDKSNALIGFYPATVGSEEKPSPSGTLKVTEVSKNPFYRYNPAYRFKGVHSSKPFTIKPGPNNPVGTVWINLSAEGYGIHGTPSPDKISKAESHGCVRLTNWDAERVAGRVAKGTPVAFVDDHYPTAAR</sequence>
<dbReference type="GO" id="GO:0018104">
    <property type="term" value="P:peptidoglycan-protein cross-linking"/>
    <property type="evidence" value="ECO:0007669"/>
    <property type="project" value="TreeGrafter"/>
</dbReference>
<dbReference type="Proteomes" id="UP000594015">
    <property type="component" value="Chromosome"/>
</dbReference>
<reference evidence="10 11" key="1">
    <citation type="submission" date="2018-06" db="EMBL/GenBank/DDBJ databases">
        <title>Comparative genomics of Bradyrhizobium nodulating Arachidis hypogaea.</title>
        <authorList>
            <person name="Li Y."/>
        </authorList>
    </citation>
    <scope>NUCLEOTIDE SEQUENCE [LARGE SCALE GENOMIC DNA]</scope>
    <source>
        <strain evidence="10 11">CCBAU 051107</strain>
    </source>
</reference>
<evidence type="ECO:0000259" key="9">
    <source>
        <dbReference type="PROSITE" id="PS52029"/>
    </source>
</evidence>
<dbReference type="EMBL" id="CP030050">
    <property type="protein sequence ID" value="QOZ69061.1"/>
    <property type="molecule type" value="Genomic_DNA"/>
</dbReference>
<comment type="pathway">
    <text evidence="1 7">Cell wall biogenesis; peptidoglycan biosynthesis.</text>
</comment>
<dbReference type="KEGG" id="barh:WN72_24090"/>
<comment type="similarity">
    <text evidence="2">Belongs to the YkuD family.</text>
</comment>
<feature type="active site" description="Nucleophile" evidence="7">
    <location>
        <position position="325"/>
    </location>
</feature>
<evidence type="ECO:0000256" key="2">
    <source>
        <dbReference type="ARBA" id="ARBA00005992"/>
    </source>
</evidence>
<dbReference type="Pfam" id="PF03734">
    <property type="entry name" value="YkuD"/>
    <property type="match status" value="1"/>
</dbReference>
<dbReference type="GO" id="GO:0005576">
    <property type="term" value="C:extracellular region"/>
    <property type="evidence" value="ECO:0007669"/>
    <property type="project" value="TreeGrafter"/>
</dbReference>
<dbReference type="Gene3D" id="1.10.101.10">
    <property type="entry name" value="PGBD-like superfamily/PGBD"/>
    <property type="match status" value="1"/>
</dbReference>
<keyword evidence="8" id="KW-0732">Signal</keyword>
<evidence type="ECO:0000313" key="11">
    <source>
        <dbReference type="Proteomes" id="UP000594015"/>
    </source>
</evidence>
<keyword evidence="5 7" id="KW-0573">Peptidoglycan synthesis</keyword>
<accession>A0AAE7NRF4</accession>
<dbReference type="InterPro" id="IPR036365">
    <property type="entry name" value="PGBD-like_sf"/>
</dbReference>
<evidence type="ECO:0000256" key="8">
    <source>
        <dbReference type="SAM" id="SignalP"/>
    </source>
</evidence>
<dbReference type="SUPFAM" id="SSF47090">
    <property type="entry name" value="PGBD-like"/>
    <property type="match status" value="1"/>
</dbReference>